<keyword evidence="3" id="KW-0808">Transferase</keyword>
<evidence type="ECO:0000256" key="1">
    <source>
        <dbReference type="SAM" id="Phobius"/>
    </source>
</evidence>
<accession>A0A1G7T388</accession>
<dbReference type="AlphaFoldDB" id="A0A1G7T388"/>
<dbReference type="GO" id="GO:0016020">
    <property type="term" value="C:membrane"/>
    <property type="evidence" value="ECO:0007669"/>
    <property type="project" value="InterPro"/>
</dbReference>
<evidence type="ECO:0000259" key="2">
    <source>
        <dbReference type="Pfam" id="PF02516"/>
    </source>
</evidence>
<reference evidence="4" key="1">
    <citation type="submission" date="2016-10" db="EMBL/GenBank/DDBJ databases">
        <authorList>
            <person name="Varghese N."/>
            <person name="Submissions S."/>
        </authorList>
    </citation>
    <scope>NUCLEOTIDE SEQUENCE [LARGE SCALE GENOMIC DNA]</scope>
    <source>
        <strain evidence="4">IBRC-M 10760</strain>
    </source>
</reference>
<dbReference type="GO" id="GO:0016740">
    <property type="term" value="F:transferase activity"/>
    <property type="evidence" value="ECO:0007669"/>
    <property type="project" value="UniProtKB-KW"/>
</dbReference>
<feature type="transmembrane region" description="Helical" evidence="1">
    <location>
        <begin position="250"/>
        <end position="267"/>
    </location>
</feature>
<dbReference type="EMBL" id="FNBK01000022">
    <property type="protein sequence ID" value="SDG29786.1"/>
    <property type="molecule type" value="Genomic_DNA"/>
</dbReference>
<dbReference type="Proteomes" id="UP000199076">
    <property type="component" value="Unassembled WGS sequence"/>
</dbReference>
<protein>
    <submittedName>
        <fullName evidence="3">Dolichyl-diphosphooligosaccharide--protein glycosyltransferase</fullName>
    </submittedName>
</protein>
<keyword evidence="1" id="KW-0812">Transmembrane</keyword>
<gene>
    <name evidence="3" type="ORF">SAMN05216218_12228</name>
</gene>
<feature type="transmembrane region" description="Helical" evidence="1">
    <location>
        <begin position="194"/>
        <end position="217"/>
    </location>
</feature>
<keyword evidence="1" id="KW-1133">Transmembrane helix</keyword>
<feature type="transmembrane region" description="Helical" evidence="1">
    <location>
        <begin position="101"/>
        <end position="122"/>
    </location>
</feature>
<keyword evidence="4" id="KW-1185">Reference proteome</keyword>
<evidence type="ECO:0000313" key="4">
    <source>
        <dbReference type="Proteomes" id="UP000199076"/>
    </source>
</evidence>
<dbReference type="STRING" id="660518.SAMN05216218_12228"/>
<evidence type="ECO:0000313" key="3">
    <source>
        <dbReference type="EMBL" id="SDG29786.1"/>
    </source>
</evidence>
<dbReference type="RefSeq" id="WP_092695308.1">
    <property type="nucleotide sequence ID" value="NZ_FNBK01000022.1"/>
</dbReference>
<feature type="domain" description="Oligosaccharyl transferase STT3 N-terminal" evidence="2">
    <location>
        <begin position="195"/>
        <end position="272"/>
    </location>
</feature>
<feature type="transmembrane region" description="Helical" evidence="1">
    <location>
        <begin position="287"/>
        <end position="305"/>
    </location>
</feature>
<dbReference type="InterPro" id="IPR048307">
    <property type="entry name" value="STT3_N"/>
</dbReference>
<organism evidence="3 4">
    <name type="scientific">Halorientalis regularis</name>
    <dbReference type="NCBI Taxonomy" id="660518"/>
    <lineage>
        <taxon>Archaea</taxon>
        <taxon>Methanobacteriati</taxon>
        <taxon>Methanobacteriota</taxon>
        <taxon>Stenosarchaea group</taxon>
        <taxon>Halobacteria</taxon>
        <taxon>Halobacteriales</taxon>
        <taxon>Haloarculaceae</taxon>
        <taxon>Halorientalis</taxon>
    </lineage>
</organism>
<dbReference type="OrthoDB" id="313284at2157"/>
<dbReference type="UniPathway" id="UPA00378"/>
<keyword evidence="1" id="KW-0472">Membrane</keyword>
<proteinExistence type="predicted"/>
<dbReference type="Pfam" id="PF02516">
    <property type="entry name" value="STT3"/>
    <property type="match status" value="1"/>
</dbReference>
<sequence>MDDVREVTDSLLAEKPGLESDLEVLLEVDDDGPWTFDEIPLDSGTFGEVVSRGLVEEVDDGYRVADRAAVRAALDGEEIKTDSAETDSSIAVSLPDVDWRAVLALAGALALVAVTRVVFMWGSVFRGEHMVLAGNDPWGYRYYVEQMLAADLSPLAFGSLTEFLGTGLAQDHLYVVVAWWAAELLGGTPAAGLALAWLPVISALLTALLVYLLAARLTTDRRIGLASVLMLALTPVHANLTALGFGDHHAFYYLWLTLTAYALFVIATEYESAVLMRGDGRLPSSRATWAGAALLGIGIIAQSLARYSISRRRLRDPPRNLGRSHRVVPSVR</sequence>
<name>A0A1G7T388_9EURY</name>